<comment type="caution">
    <text evidence="1">The sequence shown here is derived from an EMBL/GenBank/DDBJ whole genome shotgun (WGS) entry which is preliminary data.</text>
</comment>
<accession>A0ABW8ZSV9</accession>
<evidence type="ECO:0000313" key="1">
    <source>
        <dbReference type="EMBL" id="MFL9886007.1"/>
    </source>
</evidence>
<evidence type="ECO:0000313" key="2">
    <source>
        <dbReference type="Proteomes" id="UP001629249"/>
    </source>
</evidence>
<organism evidence="1 2">
    <name type="scientific">Paraburkholderia agricolaris</name>
    <dbReference type="NCBI Taxonomy" id="2152888"/>
    <lineage>
        <taxon>Bacteria</taxon>
        <taxon>Pseudomonadati</taxon>
        <taxon>Pseudomonadota</taxon>
        <taxon>Betaproteobacteria</taxon>
        <taxon>Burkholderiales</taxon>
        <taxon>Burkholderiaceae</taxon>
        <taxon>Paraburkholderia</taxon>
    </lineage>
</organism>
<dbReference type="RefSeq" id="WP_408278651.1">
    <property type="nucleotide sequence ID" value="NZ_JAQQFH010000012.1"/>
</dbReference>
<name>A0ABW8ZSV9_9BURK</name>
<protein>
    <recommendedName>
        <fullName evidence="3">Secreted protein</fullName>
    </recommendedName>
</protein>
<reference evidence="1 2" key="1">
    <citation type="journal article" date="2024" name="Chem. Sci.">
        <title>Discovery of megapolipeptins by genome mining of a Burkholderiales bacteria collection.</title>
        <authorList>
            <person name="Paulo B.S."/>
            <person name="Recchia M.J.J."/>
            <person name="Lee S."/>
            <person name="Fergusson C.H."/>
            <person name="Romanowski S.B."/>
            <person name="Hernandez A."/>
            <person name="Krull N."/>
            <person name="Liu D.Y."/>
            <person name="Cavanagh H."/>
            <person name="Bos A."/>
            <person name="Gray C.A."/>
            <person name="Murphy B.T."/>
            <person name="Linington R.G."/>
            <person name="Eustaquio A.S."/>
        </authorList>
    </citation>
    <scope>NUCLEOTIDE SEQUENCE [LARGE SCALE GENOMIC DNA]</scope>
    <source>
        <strain evidence="1 2">RL16-012-BIC-B</strain>
    </source>
</reference>
<keyword evidence="2" id="KW-1185">Reference proteome</keyword>
<dbReference type="Proteomes" id="UP001629249">
    <property type="component" value="Unassembled WGS sequence"/>
</dbReference>
<sequence length="85" mass="8983">MRHSCFGHLLFTGCSRIVTGLTAPAPAGRCATARFSGTIGATRAAVRRAGSSWSPARHGTRLAPVRVPHSAAALSTFDRSRHVTR</sequence>
<dbReference type="EMBL" id="JAQQFN010000019">
    <property type="protein sequence ID" value="MFL9886007.1"/>
    <property type="molecule type" value="Genomic_DNA"/>
</dbReference>
<gene>
    <name evidence="1" type="ORF">PQR66_23415</name>
</gene>
<evidence type="ECO:0008006" key="3">
    <source>
        <dbReference type="Google" id="ProtNLM"/>
    </source>
</evidence>
<proteinExistence type="predicted"/>